<evidence type="ECO:0000259" key="6">
    <source>
        <dbReference type="SMART" id="SM00385"/>
    </source>
</evidence>
<feature type="domain" description="Cyclin-like" evidence="6">
    <location>
        <begin position="65"/>
        <end position="151"/>
    </location>
</feature>
<dbReference type="GO" id="GO:0051301">
    <property type="term" value="P:cell division"/>
    <property type="evidence" value="ECO:0007669"/>
    <property type="project" value="UniProtKB-KW"/>
</dbReference>
<keyword evidence="4" id="KW-0131">Cell cycle</keyword>
<dbReference type="GO" id="GO:0051726">
    <property type="term" value="P:regulation of cell cycle"/>
    <property type="evidence" value="ECO:0007669"/>
    <property type="project" value="UniProtKB-ARBA"/>
</dbReference>
<evidence type="ECO:0000313" key="7">
    <source>
        <dbReference type="EMBL" id="GAV48522.1"/>
    </source>
</evidence>
<dbReference type="GO" id="GO:0016538">
    <property type="term" value="F:cyclin-dependent protein serine/threonine kinase regulator activity"/>
    <property type="evidence" value="ECO:0007669"/>
    <property type="project" value="UniProtKB-ARBA"/>
</dbReference>
<dbReference type="Pfam" id="PF00134">
    <property type="entry name" value="Cyclin_N"/>
    <property type="match status" value="1"/>
</dbReference>
<name>A0A1Q2ZYJ1_ZYGRO</name>
<evidence type="ECO:0000256" key="2">
    <source>
        <dbReference type="ARBA" id="ARBA00022618"/>
    </source>
</evidence>
<dbReference type="SUPFAM" id="SSF47954">
    <property type="entry name" value="Cyclin-like"/>
    <property type="match status" value="1"/>
</dbReference>
<comment type="caution">
    <text evidence="7">The sequence shown here is derived from an EMBL/GenBank/DDBJ whole genome shotgun (WGS) entry which is preliminary data.</text>
</comment>
<reference evidence="7 8" key="1">
    <citation type="submission" date="2016-08" db="EMBL/GenBank/DDBJ databases">
        <title>Draft genome sequence of allopolyploid Zygosaccharomyces rouxii.</title>
        <authorList>
            <person name="Watanabe J."/>
            <person name="Uehara K."/>
            <person name="Mogi Y."/>
            <person name="Tsukioka Y."/>
        </authorList>
    </citation>
    <scope>NUCLEOTIDE SEQUENCE [LARGE SCALE GENOMIC DNA]</scope>
    <source>
        <strain evidence="7 8">NBRC 110957</strain>
    </source>
</reference>
<dbReference type="OrthoDB" id="5590282at2759"/>
<sequence>MKRNVSLHPNLIRSEQITSELSIRPFKNEILEYLQGLEGSCTTLNSSMIDNQPEINWSMRPYIIDFIMELHLFFKLSQETFFLACFIADKYCCKRIVYKRHYQLLAATSLWIAAKYQDKKTRIPTLRELALLCRQIYEPKMFVQMERHILSTLEWSVGSMVTFCFLDENATKKHGIHLFSVISL</sequence>
<dbReference type="AlphaFoldDB" id="A0A1Q2ZYJ1"/>
<dbReference type="InterPro" id="IPR039361">
    <property type="entry name" value="Cyclin"/>
</dbReference>
<keyword evidence="2" id="KW-0132">Cell division</keyword>
<dbReference type="InterPro" id="IPR013763">
    <property type="entry name" value="Cyclin-like_dom"/>
</dbReference>
<evidence type="ECO:0000256" key="1">
    <source>
        <dbReference type="ARBA" id="ARBA00008742"/>
    </source>
</evidence>
<organism evidence="7 8">
    <name type="scientific">Zygosaccharomyces rouxii</name>
    <dbReference type="NCBI Taxonomy" id="4956"/>
    <lineage>
        <taxon>Eukaryota</taxon>
        <taxon>Fungi</taxon>
        <taxon>Dikarya</taxon>
        <taxon>Ascomycota</taxon>
        <taxon>Saccharomycotina</taxon>
        <taxon>Saccharomycetes</taxon>
        <taxon>Saccharomycetales</taxon>
        <taxon>Saccharomycetaceae</taxon>
        <taxon>Zygosaccharomyces</taxon>
    </lineage>
</organism>
<dbReference type="SMART" id="SM00385">
    <property type="entry name" value="CYCLIN"/>
    <property type="match status" value="1"/>
</dbReference>
<comment type="similarity">
    <text evidence="1 5">Belongs to the cyclin family.</text>
</comment>
<dbReference type="CDD" id="cd20559">
    <property type="entry name" value="CYCLIN_ScCLN_like"/>
    <property type="match status" value="1"/>
</dbReference>
<dbReference type="InterPro" id="IPR006671">
    <property type="entry name" value="Cyclin_N"/>
</dbReference>
<evidence type="ECO:0000256" key="4">
    <source>
        <dbReference type="ARBA" id="ARBA00023306"/>
    </source>
</evidence>
<dbReference type="InterPro" id="IPR036915">
    <property type="entry name" value="Cyclin-like_sf"/>
</dbReference>
<dbReference type="GO" id="GO:0044772">
    <property type="term" value="P:mitotic cell cycle phase transition"/>
    <property type="evidence" value="ECO:0007669"/>
    <property type="project" value="UniProtKB-ARBA"/>
</dbReference>
<dbReference type="Gene3D" id="1.10.472.10">
    <property type="entry name" value="Cyclin-like"/>
    <property type="match status" value="1"/>
</dbReference>
<evidence type="ECO:0000256" key="5">
    <source>
        <dbReference type="RuleBase" id="RU000383"/>
    </source>
</evidence>
<gene>
    <name evidence="7" type="ORF">ZYGR_0K00270</name>
</gene>
<proteinExistence type="inferred from homology"/>
<accession>A0A1Q2ZYJ1</accession>
<dbReference type="PANTHER" id="PTHR10177">
    <property type="entry name" value="CYCLINS"/>
    <property type="match status" value="1"/>
</dbReference>
<evidence type="ECO:0000256" key="3">
    <source>
        <dbReference type="ARBA" id="ARBA00023127"/>
    </source>
</evidence>
<evidence type="ECO:0000313" key="8">
    <source>
        <dbReference type="Proteomes" id="UP000187013"/>
    </source>
</evidence>
<dbReference type="EMBL" id="BDGX01000011">
    <property type="protein sequence ID" value="GAV48522.1"/>
    <property type="molecule type" value="Genomic_DNA"/>
</dbReference>
<keyword evidence="3 5" id="KW-0195">Cyclin</keyword>
<protein>
    <recommendedName>
        <fullName evidence="6">Cyclin-like domain-containing protein</fullName>
    </recommendedName>
</protein>
<dbReference type="GO" id="GO:0044843">
    <property type="term" value="P:cell cycle G1/S phase transition"/>
    <property type="evidence" value="ECO:0007669"/>
    <property type="project" value="UniProtKB-ARBA"/>
</dbReference>
<dbReference type="FunFam" id="1.10.472.10:FF:000010">
    <property type="entry name" value="G1/S-specific cyclin Cln1"/>
    <property type="match status" value="1"/>
</dbReference>
<dbReference type="Proteomes" id="UP000187013">
    <property type="component" value="Unassembled WGS sequence"/>
</dbReference>